<dbReference type="EC" id="5.1.1.7" evidence="3 8"/>
<feature type="site" description="Could be important to modulate the pK values of the two catalytic cysteine residues" evidence="8">
    <location>
        <position position="215"/>
    </location>
</feature>
<keyword evidence="11" id="KW-1185">Reference proteome</keyword>
<keyword evidence="6 8" id="KW-0413">Isomerase</keyword>
<dbReference type="EMBL" id="JAUSUI010000007">
    <property type="protein sequence ID" value="MDQ0304412.1"/>
    <property type="molecule type" value="Genomic_DNA"/>
</dbReference>
<evidence type="ECO:0000256" key="6">
    <source>
        <dbReference type="ARBA" id="ARBA00023235"/>
    </source>
</evidence>
<evidence type="ECO:0000256" key="4">
    <source>
        <dbReference type="ARBA" id="ARBA00022605"/>
    </source>
</evidence>
<evidence type="ECO:0000256" key="8">
    <source>
        <dbReference type="HAMAP-Rule" id="MF_00197"/>
    </source>
</evidence>
<evidence type="ECO:0000313" key="10">
    <source>
        <dbReference type="EMBL" id="MDQ0304412.1"/>
    </source>
</evidence>
<feature type="active site" description="Proton donor" evidence="8">
    <location>
        <position position="78"/>
    </location>
</feature>
<feature type="active site" description="Proton acceptor" evidence="8">
    <location>
        <position position="224"/>
    </location>
</feature>
<evidence type="ECO:0000313" key="11">
    <source>
        <dbReference type="Proteomes" id="UP001224682"/>
    </source>
</evidence>
<feature type="binding site" evidence="8">
    <location>
        <position position="17"/>
    </location>
    <ligand>
        <name>substrate</name>
    </ligand>
</feature>
<comment type="catalytic activity">
    <reaction evidence="7 8">
        <text>(2S,6S)-2,6-diaminopimelate = meso-2,6-diaminopimelate</text>
        <dbReference type="Rhea" id="RHEA:15393"/>
        <dbReference type="ChEBI" id="CHEBI:57609"/>
        <dbReference type="ChEBI" id="CHEBI:57791"/>
        <dbReference type="EC" id="5.1.1.7"/>
    </reaction>
</comment>
<evidence type="ECO:0000256" key="2">
    <source>
        <dbReference type="ARBA" id="ARBA00010219"/>
    </source>
</evidence>
<feature type="binding site" evidence="8">
    <location>
        <position position="197"/>
    </location>
    <ligand>
        <name>substrate</name>
    </ligand>
</feature>
<evidence type="ECO:0000256" key="7">
    <source>
        <dbReference type="ARBA" id="ARBA00051712"/>
    </source>
</evidence>
<proteinExistence type="inferred from homology"/>
<gene>
    <name evidence="8" type="primary">dapF</name>
    <name evidence="10" type="ORF">J2S75_003456</name>
</gene>
<evidence type="ECO:0000256" key="5">
    <source>
        <dbReference type="ARBA" id="ARBA00023154"/>
    </source>
</evidence>
<comment type="caution">
    <text evidence="10">The sequence shown here is derived from an EMBL/GenBank/DDBJ whole genome shotgun (WGS) entry which is preliminary data.</text>
</comment>
<keyword evidence="5 8" id="KW-0457">Lysine biosynthesis</keyword>
<feature type="site" description="Could be important to modulate the pK values of the two catalytic cysteine residues" evidence="8">
    <location>
        <position position="166"/>
    </location>
</feature>
<feature type="active site" evidence="9">
    <location>
        <position position="78"/>
    </location>
</feature>
<comment type="subunit">
    <text evidence="8">Homodimer.</text>
</comment>
<keyword evidence="4 8" id="KW-0028">Amino-acid biosynthesis</keyword>
<protein>
    <recommendedName>
        <fullName evidence="3 8">Diaminopimelate epimerase</fullName>
        <shortName evidence="8">DAP epimerase</shortName>
        <ecNumber evidence="3 8">5.1.1.7</ecNumber>
    </recommendedName>
    <alternativeName>
        <fullName evidence="8">PLP-independent amino acid racemase</fullName>
    </alternativeName>
</protein>
<dbReference type="Pfam" id="PF01678">
    <property type="entry name" value="DAP_epimerase"/>
    <property type="match status" value="2"/>
</dbReference>
<comment type="similarity">
    <text evidence="2 8">Belongs to the diaminopimelate epimerase family.</text>
</comment>
<comment type="function">
    <text evidence="8">Catalyzes the stereoinversion of LL-2,6-diaminopimelate (L,L-DAP) to meso-diaminopimelate (meso-DAP), a precursor of L-lysine and an essential component of the bacterial peptidoglycan.</text>
</comment>
<reference evidence="10 11" key="1">
    <citation type="submission" date="2023-07" db="EMBL/GenBank/DDBJ databases">
        <title>Genomic Encyclopedia of Type Strains, Phase IV (KMG-IV): sequencing the most valuable type-strain genomes for metagenomic binning, comparative biology and taxonomic classification.</title>
        <authorList>
            <person name="Goeker M."/>
        </authorList>
    </citation>
    <scope>NUCLEOTIDE SEQUENCE [LARGE SCALE GENOMIC DNA]</scope>
    <source>
        <strain evidence="10 11">DSM 2457</strain>
    </source>
</reference>
<dbReference type="InterPro" id="IPR018510">
    <property type="entry name" value="DAP_epimerase_AS"/>
</dbReference>
<name>A0ABU0BEZ2_9HYPH</name>
<feature type="binding site" evidence="8">
    <location>
        <begin position="215"/>
        <end position="216"/>
    </location>
    <ligand>
        <name>substrate</name>
    </ligand>
</feature>
<feature type="binding site" evidence="8">
    <location>
        <begin position="225"/>
        <end position="226"/>
    </location>
    <ligand>
        <name>substrate</name>
    </ligand>
</feature>
<feature type="binding site" evidence="8">
    <location>
        <position position="69"/>
    </location>
    <ligand>
        <name>substrate</name>
    </ligand>
</feature>
<dbReference type="PROSITE" id="PS01326">
    <property type="entry name" value="DAP_EPIMERASE"/>
    <property type="match status" value="1"/>
</dbReference>
<dbReference type="PANTHER" id="PTHR31689:SF0">
    <property type="entry name" value="DIAMINOPIMELATE EPIMERASE"/>
    <property type="match status" value="1"/>
</dbReference>
<evidence type="ECO:0000256" key="9">
    <source>
        <dbReference type="PROSITE-ProRule" id="PRU10125"/>
    </source>
</evidence>
<dbReference type="RefSeq" id="WP_307021595.1">
    <property type="nucleotide sequence ID" value="NZ_JAUSUI010000007.1"/>
</dbReference>
<dbReference type="SUPFAM" id="SSF54506">
    <property type="entry name" value="Diaminopimelate epimerase-like"/>
    <property type="match status" value="2"/>
</dbReference>
<feature type="binding site" evidence="8">
    <location>
        <position position="164"/>
    </location>
    <ligand>
        <name>substrate</name>
    </ligand>
</feature>
<dbReference type="HAMAP" id="MF_00197">
    <property type="entry name" value="DAP_epimerase"/>
    <property type="match status" value="1"/>
</dbReference>
<comment type="pathway">
    <text evidence="1 8">Amino-acid biosynthesis; L-lysine biosynthesis via DAP pathway; DL-2,6-diaminopimelate from LL-2,6-diaminopimelate: step 1/1.</text>
</comment>
<dbReference type="GO" id="GO:0008837">
    <property type="term" value="F:diaminopimelate epimerase activity"/>
    <property type="evidence" value="ECO:0007669"/>
    <property type="project" value="UniProtKB-EC"/>
</dbReference>
<evidence type="ECO:0000256" key="3">
    <source>
        <dbReference type="ARBA" id="ARBA00013080"/>
    </source>
</evidence>
<accession>A0ABU0BEZ2</accession>
<feature type="binding site" evidence="8">
    <location>
        <position position="49"/>
    </location>
    <ligand>
        <name>substrate</name>
    </ligand>
</feature>
<evidence type="ECO:0000256" key="1">
    <source>
        <dbReference type="ARBA" id="ARBA00005196"/>
    </source>
</evidence>
<keyword evidence="8" id="KW-0963">Cytoplasm</keyword>
<feature type="binding site" evidence="8">
    <location>
        <begin position="79"/>
        <end position="80"/>
    </location>
    <ligand>
        <name>substrate</name>
    </ligand>
</feature>
<comment type="subcellular location">
    <subcellularLocation>
        <location evidence="8">Cytoplasm</location>
    </subcellularLocation>
</comment>
<dbReference type="Proteomes" id="UP001224682">
    <property type="component" value="Unassembled WGS sequence"/>
</dbReference>
<dbReference type="NCBIfam" id="TIGR00652">
    <property type="entry name" value="DapF"/>
    <property type="match status" value="1"/>
</dbReference>
<sequence>MAALENRPFVKMNGLGNEIVVLDLRDAPLDVPPEEARALARREVLPFDQIMALYPPQTEGTRAFVRIINSDGSESGACGNGTRCIALYESGRTGAQHMLFESVAGPLECTLAPEGITVDMGVPRFGWHDIPLAGPVSDTRAIELQAGPAEAPVLRAPAVVNVGNPHAIFWVEDIDAIDLALLGPELEHHPIFPERANISAAQVVSPDHIVLKVWERGVGLTRACGTAACATAVCAARLGLTGRRVTISLPGGDLVIDWRESDDHMLMTGPAEFEFGGRLTAVMLGEAERPAAASGEATA</sequence>
<dbReference type="Gene3D" id="3.10.310.10">
    <property type="entry name" value="Diaminopimelate Epimerase, Chain A, domain 1"/>
    <property type="match status" value="2"/>
</dbReference>
<organism evidence="10 11">
    <name type="scientific">Ancylobacter polymorphus</name>
    <dbReference type="NCBI Taxonomy" id="223390"/>
    <lineage>
        <taxon>Bacteria</taxon>
        <taxon>Pseudomonadati</taxon>
        <taxon>Pseudomonadota</taxon>
        <taxon>Alphaproteobacteria</taxon>
        <taxon>Hyphomicrobiales</taxon>
        <taxon>Xanthobacteraceae</taxon>
        <taxon>Ancylobacter</taxon>
    </lineage>
</organism>
<dbReference type="InterPro" id="IPR001653">
    <property type="entry name" value="DAP_epimerase_DapF"/>
</dbReference>
<dbReference type="PANTHER" id="PTHR31689">
    <property type="entry name" value="DIAMINOPIMELATE EPIMERASE, CHLOROPLASTIC"/>
    <property type="match status" value="1"/>
</dbReference>